<dbReference type="SUPFAM" id="SSF55174">
    <property type="entry name" value="Alpha-L RNA-binding motif"/>
    <property type="match status" value="1"/>
</dbReference>
<accession>A0A2H0N6I3</accession>
<evidence type="ECO:0000256" key="3">
    <source>
        <dbReference type="PROSITE-ProRule" id="PRU00182"/>
    </source>
</evidence>
<dbReference type="InterPro" id="IPR002942">
    <property type="entry name" value="S4_RNA-bd"/>
</dbReference>
<gene>
    <name evidence="6" type="ORF">COV59_00730</name>
</gene>
<dbReference type="Gene3D" id="3.30.70.580">
    <property type="entry name" value="Pseudouridine synthase I, catalytic domain, N-terminal subdomain"/>
    <property type="match status" value="1"/>
</dbReference>
<dbReference type="EMBL" id="PCWN01000002">
    <property type="protein sequence ID" value="PIR04487.1"/>
    <property type="molecule type" value="Genomic_DNA"/>
</dbReference>
<dbReference type="FunFam" id="3.10.290.10:FF:000003">
    <property type="entry name" value="Pseudouridine synthase"/>
    <property type="match status" value="1"/>
</dbReference>
<dbReference type="InterPro" id="IPR020094">
    <property type="entry name" value="TruA/RsuA/RluB/E/F_N"/>
</dbReference>
<dbReference type="SUPFAM" id="SSF55120">
    <property type="entry name" value="Pseudouridine synthase"/>
    <property type="match status" value="1"/>
</dbReference>
<dbReference type="SMART" id="SM00363">
    <property type="entry name" value="S4"/>
    <property type="match status" value="1"/>
</dbReference>
<proteinExistence type="inferred from homology"/>
<dbReference type="GO" id="GO:0003723">
    <property type="term" value="F:RNA binding"/>
    <property type="evidence" value="ECO:0007669"/>
    <property type="project" value="UniProtKB-KW"/>
</dbReference>
<evidence type="ECO:0000259" key="5">
    <source>
        <dbReference type="SMART" id="SM00363"/>
    </source>
</evidence>
<keyword evidence="2 4" id="KW-0413">Isomerase</keyword>
<dbReference type="InterPro" id="IPR036986">
    <property type="entry name" value="S4_RNA-bd_sf"/>
</dbReference>
<evidence type="ECO:0000256" key="4">
    <source>
        <dbReference type="RuleBase" id="RU003887"/>
    </source>
</evidence>
<protein>
    <recommendedName>
        <fullName evidence="4">Pseudouridine synthase</fullName>
        <ecNumber evidence="4">5.4.99.-</ecNumber>
    </recommendedName>
</protein>
<dbReference type="InterPro" id="IPR006145">
    <property type="entry name" value="PsdUridine_synth_RsuA/RluA"/>
</dbReference>
<keyword evidence="3" id="KW-0694">RNA-binding</keyword>
<dbReference type="InterPro" id="IPR018496">
    <property type="entry name" value="PsdUridine_synth_RsuA/RluB_CS"/>
</dbReference>
<comment type="similarity">
    <text evidence="1 4">Belongs to the pseudouridine synthase RsuA family.</text>
</comment>
<dbReference type="AlphaFoldDB" id="A0A2H0N6I3"/>
<organism evidence="6 7">
    <name type="scientific">Candidatus Magasanikbacteria bacterium CG11_big_fil_rev_8_21_14_0_20_39_34</name>
    <dbReference type="NCBI Taxonomy" id="1974653"/>
    <lineage>
        <taxon>Bacteria</taxon>
        <taxon>Candidatus Magasanikiibacteriota</taxon>
    </lineage>
</organism>
<dbReference type="Pfam" id="PF01479">
    <property type="entry name" value="S4"/>
    <property type="match status" value="1"/>
</dbReference>
<dbReference type="PROSITE" id="PS01149">
    <property type="entry name" value="PSI_RSU"/>
    <property type="match status" value="1"/>
</dbReference>
<dbReference type="PROSITE" id="PS50889">
    <property type="entry name" value="S4"/>
    <property type="match status" value="1"/>
</dbReference>
<dbReference type="PANTHER" id="PTHR47683:SF2">
    <property type="entry name" value="RNA-BINDING S4 DOMAIN-CONTAINING PROTEIN"/>
    <property type="match status" value="1"/>
</dbReference>
<sequence length="267" mass="30549">MQVRINKAIADLGICSRRKAEELILSGQVKLNGKVVRELSTQVDLDIDEIEVGKQNHRKQPHSPQKKESFYYVALHKPLDYVSSVSSQQGHSILELLTYGNATTKRDKDAYKALLGPKSQDKNITLADKIRLYPVGRLDKDSEGLILLTNDGDLTNKMTHPRFEHEKEYELQLDSRLSKQAIKVLEHGMDIGEGEYAKGIRILKESAVGRRYIVHVILQEGKNRQIRRMFGRLGYKVLSLKRTRFGKFKLGTLPVGRWKFIQKKSLL</sequence>
<dbReference type="Gene3D" id="3.30.70.1560">
    <property type="entry name" value="Alpha-L RNA-binding motif"/>
    <property type="match status" value="1"/>
</dbReference>
<dbReference type="EC" id="5.4.99.-" evidence="4"/>
<dbReference type="Gene3D" id="3.10.290.10">
    <property type="entry name" value="RNA-binding S4 domain"/>
    <property type="match status" value="1"/>
</dbReference>
<evidence type="ECO:0000313" key="7">
    <source>
        <dbReference type="Proteomes" id="UP000229600"/>
    </source>
</evidence>
<evidence type="ECO:0000256" key="1">
    <source>
        <dbReference type="ARBA" id="ARBA00008348"/>
    </source>
</evidence>
<dbReference type="InterPro" id="IPR020103">
    <property type="entry name" value="PsdUridine_synth_cat_dom_sf"/>
</dbReference>
<dbReference type="NCBIfam" id="TIGR00093">
    <property type="entry name" value="pseudouridine synthase"/>
    <property type="match status" value="1"/>
</dbReference>
<evidence type="ECO:0000313" key="6">
    <source>
        <dbReference type="EMBL" id="PIR04487.1"/>
    </source>
</evidence>
<feature type="domain" description="RNA-binding S4" evidence="5">
    <location>
        <begin position="3"/>
        <end position="64"/>
    </location>
</feature>
<dbReference type="Proteomes" id="UP000229600">
    <property type="component" value="Unassembled WGS sequence"/>
</dbReference>
<reference evidence="6 7" key="1">
    <citation type="submission" date="2017-09" db="EMBL/GenBank/DDBJ databases">
        <title>Depth-based differentiation of microbial function through sediment-hosted aquifers and enrichment of novel symbionts in the deep terrestrial subsurface.</title>
        <authorList>
            <person name="Probst A.J."/>
            <person name="Ladd B."/>
            <person name="Jarett J.K."/>
            <person name="Geller-Mcgrath D.E."/>
            <person name="Sieber C.M."/>
            <person name="Emerson J.B."/>
            <person name="Anantharaman K."/>
            <person name="Thomas B.C."/>
            <person name="Malmstrom R."/>
            <person name="Stieglmeier M."/>
            <person name="Klingl A."/>
            <person name="Woyke T."/>
            <person name="Ryan C.M."/>
            <person name="Banfield J.F."/>
        </authorList>
    </citation>
    <scope>NUCLEOTIDE SEQUENCE [LARGE SCALE GENOMIC DNA]</scope>
    <source>
        <strain evidence="6">CG11_big_fil_rev_8_21_14_0_20_39_34</strain>
    </source>
</reference>
<dbReference type="CDD" id="cd02870">
    <property type="entry name" value="PseudoU_synth_RsuA_like"/>
    <property type="match status" value="1"/>
</dbReference>
<dbReference type="GO" id="GO:0120159">
    <property type="term" value="F:rRNA pseudouridine synthase activity"/>
    <property type="evidence" value="ECO:0007669"/>
    <property type="project" value="UniProtKB-ARBA"/>
</dbReference>
<dbReference type="GO" id="GO:0000455">
    <property type="term" value="P:enzyme-directed rRNA pseudouridine synthesis"/>
    <property type="evidence" value="ECO:0007669"/>
    <property type="project" value="UniProtKB-ARBA"/>
</dbReference>
<dbReference type="InterPro" id="IPR000748">
    <property type="entry name" value="PsdUridine_synth_RsuA/RluB/E/F"/>
</dbReference>
<name>A0A2H0N6I3_9BACT</name>
<dbReference type="Pfam" id="PF00849">
    <property type="entry name" value="PseudoU_synth_2"/>
    <property type="match status" value="1"/>
</dbReference>
<dbReference type="CDD" id="cd00165">
    <property type="entry name" value="S4"/>
    <property type="match status" value="1"/>
</dbReference>
<dbReference type="InterPro" id="IPR042092">
    <property type="entry name" value="PsdUridine_s_RsuA/RluB/E/F_cat"/>
</dbReference>
<dbReference type="InterPro" id="IPR050343">
    <property type="entry name" value="RsuA_PseudoU_synthase"/>
</dbReference>
<dbReference type="PANTHER" id="PTHR47683">
    <property type="entry name" value="PSEUDOURIDINE SYNTHASE FAMILY PROTEIN-RELATED"/>
    <property type="match status" value="1"/>
</dbReference>
<evidence type="ECO:0000256" key="2">
    <source>
        <dbReference type="ARBA" id="ARBA00023235"/>
    </source>
</evidence>
<comment type="caution">
    <text evidence="6">The sequence shown here is derived from an EMBL/GenBank/DDBJ whole genome shotgun (WGS) entry which is preliminary data.</text>
</comment>